<dbReference type="PIRSF" id="PIRSF000239">
    <property type="entry name" value="AHPC"/>
    <property type="match status" value="1"/>
</dbReference>
<comment type="caution">
    <text evidence="5">The sequence shown here is derived from an EMBL/GenBank/DDBJ whole genome shotgun (WGS) entry which is preliminary data.</text>
</comment>
<evidence type="ECO:0000313" key="6">
    <source>
        <dbReference type="Proteomes" id="UP000799772"/>
    </source>
</evidence>
<dbReference type="Pfam" id="PF00578">
    <property type="entry name" value="AhpC-TSA"/>
    <property type="match status" value="1"/>
</dbReference>
<feature type="active site" description="Cysteine sulfenic acid (-SOH) intermediate; for peroxidase activity" evidence="3">
    <location>
        <position position="48"/>
    </location>
</feature>
<gene>
    <name evidence="5" type="ORF">NA57DRAFT_21791</name>
</gene>
<dbReference type="AlphaFoldDB" id="A0A9P4I5P6"/>
<dbReference type="InterPro" id="IPR024706">
    <property type="entry name" value="Peroxiredoxin_AhpC-typ"/>
</dbReference>
<keyword evidence="6" id="KW-1185">Reference proteome</keyword>
<dbReference type="GO" id="GO:0005829">
    <property type="term" value="C:cytosol"/>
    <property type="evidence" value="ECO:0007669"/>
    <property type="project" value="TreeGrafter"/>
</dbReference>
<evidence type="ECO:0000313" key="5">
    <source>
        <dbReference type="EMBL" id="KAF2095465.1"/>
    </source>
</evidence>
<dbReference type="CDD" id="cd03015">
    <property type="entry name" value="PRX_Typ2cys"/>
    <property type="match status" value="1"/>
</dbReference>
<dbReference type="InterPro" id="IPR050217">
    <property type="entry name" value="Peroxiredoxin"/>
</dbReference>
<accession>A0A9P4I5P6</accession>
<dbReference type="Gene3D" id="3.40.30.10">
    <property type="entry name" value="Glutaredoxin"/>
    <property type="match status" value="1"/>
</dbReference>
<dbReference type="GO" id="GO:0008379">
    <property type="term" value="F:thioredoxin peroxidase activity"/>
    <property type="evidence" value="ECO:0007669"/>
    <property type="project" value="TreeGrafter"/>
</dbReference>
<dbReference type="PROSITE" id="PS51352">
    <property type="entry name" value="THIOREDOXIN_2"/>
    <property type="match status" value="1"/>
</dbReference>
<feature type="non-terminal residue" evidence="5">
    <location>
        <position position="1"/>
    </location>
</feature>
<dbReference type="GO" id="GO:0006979">
    <property type="term" value="P:response to oxidative stress"/>
    <property type="evidence" value="ECO:0007669"/>
    <property type="project" value="TreeGrafter"/>
</dbReference>
<dbReference type="GO" id="GO:0045454">
    <property type="term" value="P:cell redox homeostasis"/>
    <property type="evidence" value="ECO:0007669"/>
    <property type="project" value="TreeGrafter"/>
</dbReference>
<dbReference type="PANTHER" id="PTHR10681:SF128">
    <property type="entry name" value="THIOREDOXIN-DEPENDENT PEROXIDE REDUCTASE, MITOCHONDRIAL"/>
    <property type="match status" value="1"/>
</dbReference>
<dbReference type="InterPro" id="IPR013766">
    <property type="entry name" value="Thioredoxin_domain"/>
</dbReference>
<evidence type="ECO:0000259" key="4">
    <source>
        <dbReference type="PROSITE" id="PS51352"/>
    </source>
</evidence>
<protein>
    <submittedName>
        <fullName evidence="5">Thioredoxin-like protein</fullName>
    </submittedName>
</protein>
<evidence type="ECO:0000256" key="1">
    <source>
        <dbReference type="ARBA" id="ARBA00009796"/>
    </source>
</evidence>
<dbReference type="InterPro" id="IPR000866">
    <property type="entry name" value="AhpC/TSA"/>
</dbReference>
<keyword evidence="2" id="KW-0560">Oxidoreductase</keyword>
<dbReference type="SUPFAM" id="SSF52833">
    <property type="entry name" value="Thioredoxin-like"/>
    <property type="match status" value="1"/>
</dbReference>
<feature type="non-terminal residue" evidence="5">
    <location>
        <position position="202"/>
    </location>
</feature>
<proteinExistence type="inferred from homology"/>
<dbReference type="InterPro" id="IPR036249">
    <property type="entry name" value="Thioredoxin-like_sf"/>
</dbReference>
<dbReference type="Proteomes" id="UP000799772">
    <property type="component" value="Unassembled WGS sequence"/>
</dbReference>
<organism evidence="5 6">
    <name type="scientific">Rhizodiscina lignyota</name>
    <dbReference type="NCBI Taxonomy" id="1504668"/>
    <lineage>
        <taxon>Eukaryota</taxon>
        <taxon>Fungi</taxon>
        <taxon>Dikarya</taxon>
        <taxon>Ascomycota</taxon>
        <taxon>Pezizomycotina</taxon>
        <taxon>Dothideomycetes</taxon>
        <taxon>Pleosporomycetidae</taxon>
        <taxon>Aulographales</taxon>
        <taxon>Rhizodiscinaceae</taxon>
        <taxon>Rhizodiscina</taxon>
    </lineage>
</organism>
<dbReference type="OrthoDB" id="185659at2759"/>
<evidence type="ECO:0000256" key="2">
    <source>
        <dbReference type="ARBA" id="ARBA00023002"/>
    </source>
</evidence>
<comment type="similarity">
    <text evidence="1">Belongs to the peroxiredoxin family. AhpC/Prx1 subfamily.</text>
</comment>
<name>A0A9P4I5P6_9PEZI</name>
<dbReference type="InterPro" id="IPR019479">
    <property type="entry name" value="Peroxiredoxin_C"/>
</dbReference>
<sequence>AKVREHAPDFCCDAVINGRFTQRSLNYYLSRDQWLMILFMPMAFSFVCPTEVLAFDNVLEEFTEQECSVVFVSTDSKYSLHSWQTRPKREGGLGEINVPLLSDQNHKMSKAYGVLVEDEGIALRGRFIINPLGIIKHISINDVAVGRSVLESLRLLQAYKAEYENGVFCAANWKPGDTTLAPTQEAAQEYINEHFGELSVKD</sequence>
<feature type="domain" description="Thioredoxin" evidence="4">
    <location>
        <begin position="1"/>
        <end position="161"/>
    </location>
</feature>
<dbReference type="GO" id="GO:0033554">
    <property type="term" value="P:cellular response to stress"/>
    <property type="evidence" value="ECO:0007669"/>
    <property type="project" value="TreeGrafter"/>
</dbReference>
<dbReference type="PANTHER" id="PTHR10681">
    <property type="entry name" value="THIOREDOXIN PEROXIDASE"/>
    <property type="match status" value="1"/>
</dbReference>
<dbReference type="GO" id="GO:0042744">
    <property type="term" value="P:hydrogen peroxide catabolic process"/>
    <property type="evidence" value="ECO:0007669"/>
    <property type="project" value="TreeGrafter"/>
</dbReference>
<dbReference type="EMBL" id="ML978131">
    <property type="protein sequence ID" value="KAF2095465.1"/>
    <property type="molecule type" value="Genomic_DNA"/>
</dbReference>
<reference evidence="5" key="1">
    <citation type="journal article" date="2020" name="Stud. Mycol.">
        <title>101 Dothideomycetes genomes: a test case for predicting lifestyles and emergence of pathogens.</title>
        <authorList>
            <person name="Haridas S."/>
            <person name="Albert R."/>
            <person name="Binder M."/>
            <person name="Bloem J."/>
            <person name="Labutti K."/>
            <person name="Salamov A."/>
            <person name="Andreopoulos B."/>
            <person name="Baker S."/>
            <person name="Barry K."/>
            <person name="Bills G."/>
            <person name="Bluhm B."/>
            <person name="Cannon C."/>
            <person name="Castanera R."/>
            <person name="Culley D."/>
            <person name="Daum C."/>
            <person name="Ezra D."/>
            <person name="Gonzalez J."/>
            <person name="Henrissat B."/>
            <person name="Kuo A."/>
            <person name="Liang C."/>
            <person name="Lipzen A."/>
            <person name="Lutzoni F."/>
            <person name="Magnuson J."/>
            <person name="Mondo S."/>
            <person name="Nolan M."/>
            <person name="Ohm R."/>
            <person name="Pangilinan J."/>
            <person name="Park H.-J."/>
            <person name="Ramirez L."/>
            <person name="Alfaro M."/>
            <person name="Sun H."/>
            <person name="Tritt A."/>
            <person name="Yoshinaga Y."/>
            <person name="Zwiers L.-H."/>
            <person name="Turgeon B."/>
            <person name="Goodwin S."/>
            <person name="Spatafora J."/>
            <person name="Crous P."/>
            <person name="Grigoriev I."/>
        </authorList>
    </citation>
    <scope>NUCLEOTIDE SEQUENCE</scope>
    <source>
        <strain evidence="5">CBS 133067</strain>
    </source>
</reference>
<dbReference type="Pfam" id="PF10417">
    <property type="entry name" value="1-cysPrx_C"/>
    <property type="match status" value="1"/>
</dbReference>
<evidence type="ECO:0000256" key="3">
    <source>
        <dbReference type="PIRSR" id="PIRSR000239-1"/>
    </source>
</evidence>